<feature type="domain" description="Semialdehyde dehydrogenase NAD-binding" evidence="4">
    <location>
        <begin position="15"/>
        <end position="128"/>
    </location>
</feature>
<keyword evidence="2 3" id="KW-0520">NAD</keyword>
<evidence type="ECO:0000313" key="5">
    <source>
        <dbReference type="EMBL" id="RIV39221.1"/>
    </source>
</evidence>
<keyword evidence="3 5" id="KW-0560">Oxidoreductase</keyword>
<comment type="caution">
    <text evidence="3">Lacks conserved residue(s) required for the propagation of feature annotation.</text>
</comment>
<comment type="similarity">
    <text evidence="1 3">Belongs to the acetaldehyde dehydrogenase family.</text>
</comment>
<dbReference type="OrthoDB" id="9786743at2"/>
<dbReference type="InterPro" id="IPR015426">
    <property type="entry name" value="Acetylaldehyde_DH_C"/>
</dbReference>
<dbReference type="InterPro" id="IPR003361">
    <property type="entry name" value="Acetaldehyde_dehydrogenase"/>
</dbReference>
<dbReference type="InterPro" id="IPR036291">
    <property type="entry name" value="NAD(P)-bd_dom_sf"/>
</dbReference>
<evidence type="ECO:0000256" key="1">
    <source>
        <dbReference type="ARBA" id="ARBA00009244"/>
    </source>
</evidence>
<dbReference type="InterPro" id="IPR000534">
    <property type="entry name" value="Semialdehyde_DH_NAD-bd"/>
</dbReference>
<keyword evidence="3" id="KW-0058">Aromatic hydrocarbons catabolism</keyword>
<dbReference type="SMART" id="SM00859">
    <property type="entry name" value="Semialdhyde_dh"/>
    <property type="match status" value="1"/>
</dbReference>
<sequence length="310" mass="31949">MVNIRGADTPTDRLRCAVVGSGNIGSDLLLKLRRSTVLEPRLLVGIDPASDGLRRARRLGIEATAGGVDALLAAAPDIDLVFEATSAAAHLANAPRYRAAGLTVLDLTPAAVGPYVVPAVNLTEVRAEPNLNLVTCGGQATVPIVAAISRIAPVSYAEIVATIASRAAGPGTRANIDEFTETTADALCRVGGAARGKAIIILNPADPPLIMRNTVFAAVAADTDVDAVTESIERMVETVQGYVPGYRMSAPVQITPRGGPDGGLRVSVFLQVTGAADYLPSYAGNLDIITAAAIATAERIRPELKAEVGA</sequence>
<proteinExistence type="inferred from homology"/>
<comment type="catalytic activity">
    <reaction evidence="3">
        <text>acetaldehyde + NAD(+) + CoA = acetyl-CoA + NADH + H(+)</text>
        <dbReference type="Rhea" id="RHEA:23288"/>
        <dbReference type="ChEBI" id="CHEBI:15343"/>
        <dbReference type="ChEBI" id="CHEBI:15378"/>
        <dbReference type="ChEBI" id="CHEBI:57287"/>
        <dbReference type="ChEBI" id="CHEBI:57288"/>
        <dbReference type="ChEBI" id="CHEBI:57540"/>
        <dbReference type="ChEBI" id="CHEBI:57945"/>
        <dbReference type="EC" id="1.2.1.10"/>
    </reaction>
</comment>
<dbReference type="EMBL" id="QXEC01000007">
    <property type="protein sequence ID" value="RIV39221.1"/>
    <property type="molecule type" value="Genomic_DNA"/>
</dbReference>
<organism evidence="5 6">
    <name type="scientific">Micromonospora radicis</name>
    <dbReference type="NCBI Taxonomy" id="1894971"/>
    <lineage>
        <taxon>Bacteria</taxon>
        <taxon>Bacillati</taxon>
        <taxon>Actinomycetota</taxon>
        <taxon>Actinomycetes</taxon>
        <taxon>Micromonosporales</taxon>
        <taxon>Micromonosporaceae</taxon>
        <taxon>Micromonospora</taxon>
    </lineage>
</organism>
<dbReference type="Proteomes" id="UP000283832">
    <property type="component" value="Unassembled WGS sequence"/>
</dbReference>
<dbReference type="GO" id="GO:0008774">
    <property type="term" value="F:acetaldehyde dehydrogenase (acetylating) activity"/>
    <property type="evidence" value="ECO:0007669"/>
    <property type="project" value="UniProtKB-UniRule"/>
</dbReference>
<dbReference type="Gene3D" id="3.40.50.720">
    <property type="entry name" value="NAD(P)-binding Rossmann-like Domain"/>
    <property type="match status" value="1"/>
</dbReference>
<feature type="binding site" evidence="3">
    <location>
        <begin position="21"/>
        <end position="24"/>
    </location>
    <ligand>
        <name>NAD(+)</name>
        <dbReference type="ChEBI" id="CHEBI:57540"/>
    </ligand>
</feature>
<dbReference type="NCBIfam" id="NF006157">
    <property type="entry name" value="PRK08300.1"/>
    <property type="match status" value="1"/>
</dbReference>
<dbReference type="RefSeq" id="WP_119574748.1">
    <property type="nucleotide sequence ID" value="NZ_QXEC01000007.1"/>
</dbReference>
<gene>
    <name evidence="5" type="ORF">D2L64_10250</name>
</gene>
<dbReference type="GO" id="GO:0051287">
    <property type="term" value="F:NAD binding"/>
    <property type="evidence" value="ECO:0007669"/>
    <property type="project" value="UniProtKB-UniRule"/>
</dbReference>
<keyword evidence="6" id="KW-1185">Reference proteome</keyword>
<evidence type="ECO:0000259" key="4">
    <source>
        <dbReference type="SMART" id="SM00859"/>
    </source>
</evidence>
<feature type="binding site" evidence="3">
    <location>
        <position position="285"/>
    </location>
    <ligand>
        <name>NAD(+)</name>
        <dbReference type="ChEBI" id="CHEBI:57540"/>
    </ligand>
</feature>
<name>A0A418MWF9_9ACTN</name>
<feature type="active site" description="Acyl-thioester intermediate" evidence="3">
    <location>
        <position position="136"/>
    </location>
</feature>
<accession>A0A418MWF9</accession>
<dbReference type="PIRSF" id="PIRSF015689">
    <property type="entry name" value="Actaldh_dh_actl"/>
    <property type="match status" value="1"/>
</dbReference>
<evidence type="ECO:0000256" key="2">
    <source>
        <dbReference type="ARBA" id="ARBA00023027"/>
    </source>
</evidence>
<dbReference type="Pfam" id="PF09290">
    <property type="entry name" value="AcetDehyd-dimer"/>
    <property type="match status" value="1"/>
</dbReference>
<dbReference type="SUPFAM" id="SSF51735">
    <property type="entry name" value="NAD(P)-binding Rossmann-fold domains"/>
    <property type="match status" value="1"/>
</dbReference>
<dbReference type="HAMAP" id="MF_01657">
    <property type="entry name" value="Ac_ald_DH_ac"/>
    <property type="match status" value="1"/>
</dbReference>
<evidence type="ECO:0000256" key="3">
    <source>
        <dbReference type="HAMAP-Rule" id="MF_01657"/>
    </source>
</evidence>
<dbReference type="EC" id="1.2.1.10" evidence="3"/>
<dbReference type="NCBIfam" id="TIGR03215">
    <property type="entry name" value="ac_ald_DH_ac"/>
    <property type="match status" value="1"/>
</dbReference>
<dbReference type="SUPFAM" id="SSF55347">
    <property type="entry name" value="Glyceraldehyde-3-phosphate dehydrogenase-like, C-terminal domain"/>
    <property type="match status" value="1"/>
</dbReference>
<protein>
    <recommendedName>
        <fullName evidence="3">Acetaldehyde dehydrogenase</fullName>
        <ecNumber evidence="3">1.2.1.10</ecNumber>
    </recommendedName>
    <alternativeName>
        <fullName evidence="3">Acetaldehyde dehydrogenase [acetylating]</fullName>
    </alternativeName>
</protein>
<dbReference type="CDD" id="cd23933">
    <property type="entry name" value="ALDH_C"/>
    <property type="match status" value="1"/>
</dbReference>
<comment type="caution">
    <text evidence="5">The sequence shown here is derived from an EMBL/GenBank/DDBJ whole genome shotgun (WGS) entry which is preliminary data.</text>
</comment>
<dbReference type="Pfam" id="PF01118">
    <property type="entry name" value="Semialdhyde_dh"/>
    <property type="match status" value="1"/>
</dbReference>
<evidence type="ECO:0000313" key="6">
    <source>
        <dbReference type="Proteomes" id="UP000283832"/>
    </source>
</evidence>
<reference evidence="5 6" key="1">
    <citation type="submission" date="2018-08" db="EMBL/GenBank/DDBJ databases">
        <title>Jishengella sp. nov., isolated from a root of Azadirachta indica A. Juss. var. siamensis Valenton.</title>
        <authorList>
            <person name="Kuncharoen N."/>
            <person name="Tanasupawat S."/>
            <person name="Kudo T."/>
            <person name="Ohkuma M."/>
        </authorList>
    </citation>
    <scope>NUCLEOTIDE SEQUENCE [LARGE SCALE GENOMIC DNA]</scope>
    <source>
        <strain evidence="5 6">AZ1-13</strain>
    </source>
</reference>
<dbReference type="AlphaFoldDB" id="A0A418MWF9"/>
<dbReference type="Gene3D" id="3.30.360.10">
    <property type="entry name" value="Dihydrodipicolinate Reductase, domain 2"/>
    <property type="match status" value="1"/>
</dbReference>